<comment type="caution">
    <text evidence="5">The sequence shown here is derived from an EMBL/GenBank/DDBJ whole genome shotgun (WGS) entry which is preliminary data.</text>
</comment>
<dbReference type="InterPro" id="IPR036737">
    <property type="entry name" value="OmpA-like_sf"/>
</dbReference>
<name>A0ABX1I8G1_9GAMM</name>
<evidence type="ECO:0000259" key="4">
    <source>
        <dbReference type="PROSITE" id="PS51123"/>
    </source>
</evidence>
<evidence type="ECO:0000256" key="2">
    <source>
        <dbReference type="SAM" id="Coils"/>
    </source>
</evidence>
<dbReference type="InterPro" id="IPR050330">
    <property type="entry name" value="Bact_OuterMem_StrucFunc"/>
</dbReference>
<dbReference type="InterPro" id="IPR006665">
    <property type="entry name" value="OmpA-like"/>
</dbReference>
<dbReference type="PANTHER" id="PTHR30329">
    <property type="entry name" value="STATOR ELEMENT OF FLAGELLAR MOTOR COMPLEX"/>
    <property type="match status" value="1"/>
</dbReference>
<feature type="coiled-coil region" evidence="2">
    <location>
        <begin position="58"/>
        <end position="103"/>
    </location>
</feature>
<accession>A0ABX1I8G1</accession>
<keyword evidence="3" id="KW-0812">Transmembrane</keyword>
<dbReference type="EMBL" id="JAAXKX010000009">
    <property type="protein sequence ID" value="NKN33229.1"/>
    <property type="molecule type" value="Genomic_DNA"/>
</dbReference>
<evidence type="ECO:0000256" key="3">
    <source>
        <dbReference type="SAM" id="Phobius"/>
    </source>
</evidence>
<dbReference type="Proteomes" id="UP000740754">
    <property type="component" value="Unassembled WGS sequence"/>
</dbReference>
<dbReference type="Pfam" id="PF00691">
    <property type="entry name" value="OmpA"/>
    <property type="match status" value="1"/>
</dbReference>
<organism evidence="5 6">
    <name type="scientific">Marichromatium bheemlicum</name>
    <dbReference type="NCBI Taxonomy" id="365339"/>
    <lineage>
        <taxon>Bacteria</taxon>
        <taxon>Pseudomonadati</taxon>
        <taxon>Pseudomonadota</taxon>
        <taxon>Gammaproteobacteria</taxon>
        <taxon>Chromatiales</taxon>
        <taxon>Chromatiaceae</taxon>
        <taxon>Marichromatium</taxon>
    </lineage>
</organism>
<dbReference type="SUPFAM" id="SSF103088">
    <property type="entry name" value="OmpA-like"/>
    <property type="match status" value="1"/>
</dbReference>
<dbReference type="CDD" id="cd07185">
    <property type="entry name" value="OmpA_C-like"/>
    <property type="match status" value="1"/>
</dbReference>
<keyword evidence="1 3" id="KW-0472">Membrane</keyword>
<dbReference type="RefSeq" id="WP_168668584.1">
    <property type="nucleotide sequence ID" value="NZ_JAAXKX010000009.1"/>
</dbReference>
<dbReference type="PANTHER" id="PTHR30329:SF21">
    <property type="entry name" value="LIPOPROTEIN YIAD-RELATED"/>
    <property type="match status" value="1"/>
</dbReference>
<dbReference type="Gene3D" id="3.30.1330.60">
    <property type="entry name" value="OmpA-like domain"/>
    <property type="match status" value="1"/>
</dbReference>
<feature type="transmembrane region" description="Helical" evidence="3">
    <location>
        <begin position="12"/>
        <end position="33"/>
    </location>
</feature>
<dbReference type="PROSITE" id="PS51123">
    <property type="entry name" value="OMPA_2"/>
    <property type="match status" value="1"/>
</dbReference>
<sequence length="260" mass="27494">MSEQTSTSATKAWFAVPFLSLMFIAGLGLVYVADGGLPAPVAAPLEEPDPLARLRAELAAQTARWQAQQQRIEQLEQRQQERAHDQAAALEALEHRIEAQRADFDQRFAAARGAAERAAHATLLHDYAVLGARFTADGALVSLGEEALRFAPGSAELPDGPIAALAPVAAHLDAHPALKVRLRGHSDGSGDATRNQALSRARAEAVASALAGLGVAPERMSVEGVGSAEPLVEERDAGTRARNRRVEVYLTLPEPAVGQG</sequence>
<evidence type="ECO:0000313" key="5">
    <source>
        <dbReference type="EMBL" id="NKN33229.1"/>
    </source>
</evidence>
<evidence type="ECO:0000256" key="1">
    <source>
        <dbReference type="PROSITE-ProRule" id="PRU00473"/>
    </source>
</evidence>
<reference evidence="5 6" key="1">
    <citation type="submission" date="2020-04" db="EMBL/GenBank/DDBJ databases">
        <title>Draft Whole-Genome sequence of Marichromatium bheemlicum DSM 18632, type strain.</title>
        <authorList>
            <person name="Kyndt J.A."/>
            <person name="Meyer T.E."/>
        </authorList>
    </citation>
    <scope>NUCLEOTIDE SEQUENCE [LARGE SCALE GENOMIC DNA]</scope>
    <source>
        <strain evidence="5 6">DSM 18632</strain>
    </source>
</reference>
<keyword evidence="6" id="KW-1185">Reference proteome</keyword>
<feature type="domain" description="OmpA-like" evidence="4">
    <location>
        <begin position="137"/>
        <end position="254"/>
    </location>
</feature>
<proteinExistence type="predicted"/>
<evidence type="ECO:0000313" key="6">
    <source>
        <dbReference type="Proteomes" id="UP000740754"/>
    </source>
</evidence>
<protein>
    <submittedName>
        <fullName evidence="5">OmpA family protein</fullName>
    </submittedName>
</protein>
<keyword evidence="3" id="KW-1133">Transmembrane helix</keyword>
<keyword evidence="2" id="KW-0175">Coiled coil</keyword>
<gene>
    <name evidence="5" type="ORF">HF203_08335</name>
</gene>